<reference evidence="2 3" key="1">
    <citation type="submission" date="2017-11" db="EMBL/GenBank/DDBJ databases">
        <title>De-novo sequencing of pomegranate (Punica granatum L.) genome.</title>
        <authorList>
            <person name="Akparov Z."/>
            <person name="Amiraslanov A."/>
            <person name="Hajiyeva S."/>
            <person name="Abbasov M."/>
            <person name="Kaur K."/>
            <person name="Hamwieh A."/>
            <person name="Solovyev V."/>
            <person name="Salamov A."/>
            <person name="Braich B."/>
            <person name="Kosarev P."/>
            <person name="Mahmoud A."/>
            <person name="Hajiyev E."/>
            <person name="Babayeva S."/>
            <person name="Izzatullayeva V."/>
            <person name="Mammadov A."/>
            <person name="Mammadov A."/>
            <person name="Sharifova S."/>
            <person name="Ojaghi J."/>
            <person name="Eynullazada K."/>
            <person name="Bayramov B."/>
            <person name="Abdulazimova A."/>
            <person name="Shahmuradov I."/>
        </authorList>
    </citation>
    <scope>NUCLEOTIDE SEQUENCE [LARGE SCALE GENOMIC DNA]</scope>
    <source>
        <strain evidence="3">cv. AG2017</strain>
        <tissue evidence="2">Leaf</tissue>
    </source>
</reference>
<evidence type="ECO:0000313" key="3">
    <source>
        <dbReference type="Proteomes" id="UP000233551"/>
    </source>
</evidence>
<accession>A0A2I0J8V6</accession>
<dbReference type="InterPro" id="IPR053256">
    <property type="entry name" value="Kelch_repeat-containing"/>
</dbReference>
<organism evidence="2 3">
    <name type="scientific">Punica granatum</name>
    <name type="common">Pomegranate</name>
    <dbReference type="NCBI Taxonomy" id="22663"/>
    <lineage>
        <taxon>Eukaryota</taxon>
        <taxon>Viridiplantae</taxon>
        <taxon>Streptophyta</taxon>
        <taxon>Embryophyta</taxon>
        <taxon>Tracheophyta</taxon>
        <taxon>Spermatophyta</taxon>
        <taxon>Magnoliopsida</taxon>
        <taxon>eudicotyledons</taxon>
        <taxon>Gunneridae</taxon>
        <taxon>Pentapetalae</taxon>
        <taxon>rosids</taxon>
        <taxon>malvids</taxon>
        <taxon>Myrtales</taxon>
        <taxon>Lythraceae</taxon>
        <taxon>Punica</taxon>
    </lineage>
</organism>
<keyword evidence="3" id="KW-1185">Reference proteome</keyword>
<evidence type="ECO:0000313" key="2">
    <source>
        <dbReference type="EMBL" id="PKI52684.1"/>
    </source>
</evidence>
<keyword evidence="1" id="KW-0472">Membrane</keyword>
<gene>
    <name evidence="2" type="ORF">CRG98_026920</name>
</gene>
<dbReference type="PANTHER" id="PTHR46773">
    <property type="match status" value="1"/>
</dbReference>
<dbReference type="Proteomes" id="UP000233551">
    <property type="component" value="Unassembled WGS sequence"/>
</dbReference>
<keyword evidence="1" id="KW-0812">Transmembrane</keyword>
<feature type="transmembrane region" description="Helical" evidence="1">
    <location>
        <begin position="12"/>
        <end position="31"/>
    </location>
</feature>
<comment type="caution">
    <text evidence="2">The sequence shown here is derived from an EMBL/GenBank/DDBJ whole genome shotgun (WGS) entry which is preliminary data.</text>
</comment>
<keyword evidence="1" id="KW-1133">Transmembrane helix</keyword>
<dbReference type="EMBL" id="PGOL01001918">
    <property type="protein sequence ID" value="PKI52684.1"/>
    <property type="molecule type" value="Genomic_DNA"/>
</dbReference>
<evidence type="ECO:0000256" key="1">
    <source>
        <dbReference type="SAM" id="Phobius"/>
    </source>
</evidence>
<protein>
    <submittedName>
        <fullName evidence="2">Uncharacterized protein</fullName>
    </submittedName>
</protein>
<feature type="non-terminal residue" evidence="2">
    <location>
        <position position="122"/>
    </location>
</feature>
<sequence length="122" mass="13619">MVRPVGKHKSAKFVLMLVFLLGFVLFYNFFWASSPYLAYVRPKTAANVIVPINPETNKSQKGETTKKGNLHERVLAATFADLPAPELKWEKMASAPVPRLDGAAIQIKNLLYVFAGYGTIDY</sequence>
<dbReference type="PANTHER" id="PTHR46773:SF5">
    <property type="entry name" value="OS04G0487100 PROTEIN"/>
    <property type="match status" value="1"/>
</dbReference>
<proteinExistence type="predicted"/>
<dbReference type="AlphaFoldDB" id="A0A2I0J8V6"/>
<name>A0A2I0J8V6_PUNGR</name>
<dbReference type="STRING" id="22663.A0A2I0J8V6"/>